<name>A0ACB9Z3A6_9PEZI</name>
<dbReference type="EMBL" id="MU393470">
    <property type="protein sequence ID" value="KAI4865574.1"/>
    <property type="molecule type" value="Genomic_DNA"/>
</dbReference>
<sequence length="442" mass="48331">MFSPCKMGSSYMRNLNKIAVLFALISVIFSSLTIASASVSSASPSKSPSAETELICHTDNPAECYPKLFSATEEFQIVRDDQDLPPGLHVRLDIQTGQKQAKLNNPKEGNSALEGLPVDRSVVVVDPETPQDDQPPIRSGAPAYEPVGVVKAPREKNEGFVQALETVKKDLDFGPSDELDRALQDLEDISHDMYYGLQIAEDTEALQALFCLLTKRDASAAVEERPLTERPDFLASSILASLIRNNKPALRAVEDSWDAVVSKQCKNPRDAGSLGTELYARLEPTAGPGTAEEAAEAYFARLSLAVWDGLLKSSKIQAEFLANGGMRSFLRILLRSGEAWDGRRAKVARIVSDVFLDEEVGAVLGVWPATTAESSSVVSDASVCEKSGAAADDDRGCWEYHLEAISRDPRDAIWSRPLLDMLRRRRPDATKSAPRQPKRDEL</sequence>
<protein>
    <submittedName>
        <fullName evidence="1">Uncharacterized protein</fullName>
    </submittedName>
</protein>
<dbReference type="Proteomes" id="UP001497700">
    <property type="component" value="Unassembled WGS sequence"/>
</dbReference>
<evidence type="ECO:0000313" key="1">
    <source>
        <dbReference type="EMBL" id="KAI4865574.1"/>
    </source>
</evidence>
<comment type="caution">
    <text evidence="1">The sequence shown here is derived from an EMBL/GenBank/DDBJ whole genome shotgun (WGS) entry which is preliminary data.</text>
</comment>
<evidence type="ECO:0000313" key="2">
    <source>
        <dbReference type="Proteomes" id="UP001497700"/>
    </source>
</evidence>
<keyword evidence="2" id="KW-1185">Reference proteome</keyword>
<accession>A0ACB9Z3A6</accession>
<gene>
    <name evidence="1" type="ORF">F4820DRAFT_419971</name>
</gene>
<organism evidence="1 2">
    <name type="scientific">Hypoxylon rubiginosum</name>
    <dbReference type="NCBI Taxonomy" id="110542"/>
    <lineage>
        <taxon>Eukaryota</taxon>
        <taxon>Fungi</taxon>
        <taxon>Dikarya</taxon>
        <taxon>Ascomycota</taxon>
        <taxon>Pezizomycotina</taxon>
        <taxon>Sordariomycetes</taxon>
        <taxon>Xylariomycetidae</taxon>
        <taxon>Xylariales</taxon>
        <taxon>Hypoxylaceae</taxon>
        <taxon>Hypoxylon</taxon>
    </lineage>
</organism>
<reference evidence="1 2" key="1">
    <citation type="journal article" date="2022" name="New Phytol.">
        <title>Ecological generalism drives hyperdiversity of secondary metabolite gene clusters in xylarialean endophytes.</title>
        <authorList>
            <person name="Franco M.E.E."/>
            <person name="Wisecaver J.H."/>
            <person name="Arnold A.E."/>
            <person name="Ju Y.M."/>
            <person name="Slot J.C."/>
            <person name="Ahrendt S."/>
            <person name="Moore L.P."/>
            <person name="Eastman K.E."/>
            <person name="Scott K."/>
            <person name="Konkel Z."/>
            <person name="Mondo S.J."/>
            <person name="Kuo A."/>
            <person name="Hayes R.D."/>
            <person name="Haridas S."/>
            <person name="Andreopoulos B."/>
            <person name="Riley R."/>
            <person name="LaButti K."/>
            <person name="Pangilinan J."/>
            <person name="Lipzen A."/>
            <person name="Amirebrahimi M."/>
            <person name="Yan J."/>
            <person name="Adam C."/>
            <person name="Keymanesh K."/>
            <person name="Ng V."/>
            <person name="Louie K."/>
            <person name="Northen T."/>
            <person name="Drula E."/>
            <person name="Henrissat B."/>
            <person name="Hsieh H.M."/>
            <person name="Youens-Clark K."/>
            <person name="Lutzoni F."/>
            <person name="Miadlikowska J."/>
            <person name="Eastwood D.C."/>
            <person name="Hamelin R.C."/>
            <person name="Grigoriev I.V."/>
            <person name="U'Ren J.M."/>
        </authorList>
    </citation>
    <scope>NUCLEOTIDE SEQUENCE [LARGE SCALE GENOMIC DNA]</scope>
    <source>
        <strain evidence="1 2">CBS 119005</strain>
    </source>
</reference>
<proteinExistence type="predicted"/>